<dbReference type="PANTHER" id="PTHR47429:SF2">
    <property type="entry name" value="PROTEIN TWIN LOV 1"/>
    <property type="match status" value="1"/>
</dbReference>
<feature type="domain" description="PAS" evidence="4">
    <location>
        <begin position="11"/>
        <end position="84"/>
    </location>
</feature>
<keyword evidence="8" id="KW-1185">Reference proteome</keyword>
<dbReference type="SMART" id="SM00086">
    <property type="entry name" value="PAC"/>
    <property type="match status" value="1"/>
</dbReference>
<dbReference type="CDD" id="cd07041">
    <property type="entry name" value="STAS_RsbR_RsbS_like"/>
    <property type="match status" value="1"/>
</dbReference>
<dbReference type="PROSITE" id="PS50801">
    <property type="entry name" value="STAS"/>
    <property type="match status" value="1"/>
</dbReference>
<dbReference type="PANTHER" id="PTHR47429">
    <property type="entry name" value="PROTEIN TWIN LOV 1"/>
    <property type="match status" value="1"/>
</dbReference>
<dbReference type="SUPFAM" id="SSF55785">
    <property type="entry name" value="PYP-like sensor domain (PAS domain)"/>
    <property type="match status" value="1"/>
</dbReference>
<organism evidence="7 8">
    <name type="scientific">Sinobaca qinghaiensis</name>
    <dbReference type="NCBI Taxonomy" id="342944"/>
    <lineage>
        <taxon>Bacteria</taxon>
        <taxon>Bacillati</taxon>
        <taxon>Bacillota</taxon>
        <taxon>Bacilli</taxon>
        <taxon>Bacillales</taxon>
        <taxon>Sporolactobacillaceae</taxon>
        <taxon>Sinobaca</taxon>
    </lineage>
</organism>
<gene>
    <name evidence="7" type="ORF">ATL39_2541</name>
</gene>
<dbReference type="InterPro" id="IPR002645">
    <property type="entry name" value="STAS_dom"/>
</dbReference>
<protein>
    <submittedName>
        <fullName evidence="7">PAS domain S-box-containing protein</fullName>
    </submittedName>
</protein>
<dbReference type="Pfam" id="PF13426">
    <property type="entry name" value="PAS_9"/>
    <property type="match status" value="1"/>
</dbReference>
<dbReference type="EMBL" id="RAPK01000010">
    <property type="protein sequence ID" value="RKD71147.1"/>
    <property type="molecule type" value="Genomic_DNA"/>
</dbReference>
<evidence type="ECO:0000259" key="5">
    <source>
        <dbReference type="PROSITE" id="PS50113"/>
    </source>
</evidence>
<keyword evidence="2" id="KW-0288">FMN</keyword>
<dbReference type="InterPro" id="IPR001610">
    <property type="entry name" value="PAC"/>
</dbReference>
<evidence type="ECO:0000256" key="3">
    <source>
        <dbReference type="ARBA" id="ARBA00022991"/>
    </source>
</evidence>
<dbReference type="InterPro" id="IPR035965">
    <property type="entry name" value="PAS-like_dom_sf"/>
</dbReference>
<evidence type="ECO:0000256" key="1">
    <source>
        <dbReference type="ARBA" id="ARBA00022630"/>
    </source>
</evidence>
<reference evidence="7 8" key="1">
    <citation type="submission" date="2018-09" db="EMBL/GenBank/DDBJ databases">
        <title>Genomic Encyclopedia of Archaeal and Bacterial Type Strains, Phase II (KMG-II): from individual species to whole genera.</title>
        <authorList>
            <person name="Goeker M."/>
        </authorList>
    </citation>
    <scope>NUCLEOTIDE SEQUENCE [LARGE SCALE GENOMIC DNA]</scope>
    <source>
        <strain evidence="7 8">DSM 17008</strain>
    </source>
</reference>
<dbReference type="NCBIfam" id="TIGR00229">
    <property type="entry name" value="sensory_box"/>
    <property type="match status" value="1"/>
</dbReference>
<name>A0A419UZM6_9BACL</name>
<dbReference type="InterPro" id="IPR036513">
    <property type="entry name" value="STAS_dom_sf"/>
</dbReference>
<evidence type="ECO:0000256" key="2">
    <source>
        <dbReference type="ARBA" id="ARBA00022643"/>
    </source>
</evidence>
<dbReference type="RefSeq" id="WP_120193702.1">
    <property type="nucleotide sequence ID" value="NZ_RAPK01000010.1"/>
</dbReference>
<dbReference type="AlphaFoldDB" id="A0A419UZM6"/>
<keyword evidence="3" id="KW-0157">Chromophore</keyword>
<sequence>MDHHFPIDLPATSILLEAIDHTRVGVIVSDPELEDNPIIYTNQGFLQMTGYSYEDILGKNCRFLQGPESSNTAVQKLRDAIAQKESVSVQLVNYKKNGEKFWNELHIDPVYSEEEEKYFFIGVQKDITVQKNAEESLREHNKEIALLSTPIVPVMDKVYVLPLIGNINEDRIKLIFNNVTEAVYYSEIETLILDLSGLVRLDDEVIKSLFTLYDLLNLLGTELLLTGVTPKIAVRSKEVHADLNSFKAFKTVKDAINYKQKKN</sequence>
<dbReference type="Proteomes" id="UP000285120">
    <property type="component" value="Unassembled WGS sequence"/>
</dbReference>
<comment type="caution">
    <text evidence="7">The sequence shown here is derived from an EMBL/GenBank/DDBJ whole genome shotgun (WGS) entry which is preliminary data.</text>
</comment>
<accession>A0A419UZM6</accession>
<dbReference type="Pfam" id="PF01740">
    <property type="entry name" value="STAS"/>
    <property type="match status" value="1"/>
</dbReference>
<keyword evidence="1" id="KW-0285">Flavoprotein</keyword>
<evidence type="ECO:0000313" key="7">
    <source>
        <dbReference type="EMBL" id="RKD71147.1"/>
    </source>
</evidence>
<dbReference type="InterPro" id="IPR000014">
    <property type="entry name" value="PAS"/>
</dbReference>
<evidence type="ECO:0000313" key="8">
    <source>
        <dbReference type="Proteomes" id="UP000285120"/>
    </source>
</evidence>
<evidence type="ECO:0000259" key="6">
    <source>
        <dbReference type="PROSITE" id="PS50801"/>
    </source>
</evidence>
<evidence type="ECO:0000259" key="4">
    <source>
        <dbReference type="PROSITE" id="PS50112"/>
    </source>
</evidence>
<proteinExistence type="predicted"/>
<feature type="domain" description="PAC" evidence="5">
    <location>
        <begin position="85"/>
        <end position="139"/>
    </location>
</feature>
<dbReference type="OrthoDB" id="9812260at2"/>
<dbReference type="Gene3D" id="3.30.750.24">
    <property type="entry name" value="STAS domain"/>
    <property type="match status" value="1"/>
</dbReference>
<dbReference type="SUPFAM" id="SSF52091">
    <property type="entry name" value="SpoIIaa-like"/>
    <property type="match status" value="1"/>
</dbReference>
<dbReference type="CDD" id="cd00130">
    <property type="entry name" value="PAS"/>
    <property type="match status" value="1"/>
</dbReference>
<dbReference type="SMART" id="SM00091">
    <property type="entry name" value="PAS"/>
    <property type="match status" value="1"/>
</dbReference>
<dbReference type="PROSITE" id="PS50113">
    <property type="entry name" value="PAC"/>
    <property type="match status" value="1"/>
</dbReference>
<dbReference type="PROSITE" id="PS50112">
    <property type="entry name" value="PAS"/>
    <property type="match status" value="1"/>
</dbReference>
<dbReference type="Gene3D" id="3.30.450.20">
    <property type="entry name" value="PAS domain"/>
    <property type="match status" value="1"/>
</dbReference>
<feature type="domain" description="STAS" evidence="6">
    <location>
        <begin position="148"/>
        <end position="259"/>
    </location>
</feature>
<dbReference type="InterPro" id="IPR000700">
    <property type="entry name" value="PAS-assoc_C"/>
</dbReference>